<name>A0A511WZQ3_9BACI</name>
<comment type="pathway">
    <text evidence="7">Carbohydrate biosynthesis.</text>
</comment>
<dbReference type="NCBIfam" id="TIGR00330">
    <property type="entry name" value="glpX"/>
    <property type="match status" value="1"/>
</dbReference>
<feature type="binding site" evidence="9">
    <location>
        <position position="84"/>
    </location>
    <ligand>
        <name>Mn(2+)</name>
        <dbReference type="ChEBI" id="CHEBI:29035"/>
        <label>2</label>
    </ligand>
</feature>
<evidence type="ECO:0000256" key="1">
    <source>
        <dbReference type="ARBA" id="ARBA00001273"/>
    </source>
</evidence>
<dbReference type="InterPro" id="IPR004464">
    <property type="entry name" value="FBPase_class-2/SBPase"/>
</dbReference>
<feature type="binding site" evidence="9">
    <location>
        <position position="57"/>
    </location>
    <ligand>
        <name>Mn(2+)</name>
        <dbReference type="ChEBI" id="CHEBI:29035"/>
        <label>1</label>
    </ligand>
</feature>
<evidence type="ECO:0000256" key="9">
    <source>
        <dbReference type="PIRSR" id="PIRSR004532-1"/>
    </source>
</evidence>
<dbReference type="Gene3D" id="3.40.190.90">
    <property type="match status" value="1"/>
</dbReference>
<dbReference type="GO" id="GO:0042132">
    <property type="term" value="F:fructose 1,6-bisphosphate 1-phosphatase activity"/>
    <property type="evidence" value="ECO:0007669"/>
    <property type="project" value="UniProtKB-EC"/>
</dbReference>
<dbReference type="CDD" id="cd01516">
    <property type="entry name" value="FBPase_glpX"/>
    <property type="match status" value="1"/>
</dbReference>
<dbReference type="FunFam" id="3.40.190.90:FF:000001">
    <property type="entry name" value="Fructose-1,6-bisphosphatase"/>
    <property type="match status" value="1"/>
</dbReference>
<comment type="similarity">
    <text evidence="2 8">Belongs to the FBPase class 2 family.</text>
</comment>
<protein>
    <recommendedName>
        <fullName evidence="8">Fructose-1,6-bisphosphatase</fullName>
    </recommendedName>
</protein>
<dbReference type="PIRSF" id="PIRSF004532">
    <property type="entry name" value="GlpX"/>
    <property type="match status" value="1"/>
</dbReference>
<dbReference type="STRING" id="442899.SAMN05720591_10694"/>
<dbReference type="Proteomes" id="UP000321400">
    <property type="component" value="Unassembled WGS sequence"/>
</dbReference>
<evidence type="ECO:0000256" key="2">
    <source>
        <dbReference type="ARBA" id="ARBA00008989"/>
    </source>
</evidence>
<dbReference type="PANTHER" id="PTHR30447:SF0">
    <property type="entry name" value="FRUCTOSE-1,6-BISPHOSPHATASE 1 CLASS 2-RELATED"/>
    <property type="match status" value="1"/>
</dbReference>
<gene>
    <name evidence="10" type="primary">fbp_1</name>
    <name evidence="10" type="ORF">HAL01_06360</name>
</gene>
<keyword evidence="6 8" id="KW-0119">Carbohydrate metabolism</keyword>
<keyword evidence="5 9" id="KW-0464">Manganese</keyword>
<evidence type="ECO:0000256" key="4">
    <source>
        <dbReference type="ARBA" id="ARBA00022801"/>
    </source>
</evidence>
<dbReference type="RefSeq" id="WP_089800633.1">
    <property type="nucleotide sequence ID" value="NZ_BJYE01000005.1"/>
</dbReference>
<reference evidence="10 11" key="1">
    <citation type="submission" date="2019-07" db="EMBL/GenBank/DDBJ databases">
        <title>Whole genome shotgun sequence of Halolactibacillus alkaliphilus NBRC 103919.</title>
        <authorList>
            <person name="Hosoyama A."/>
            <person name="Uohara A."/>
            <person name="Ohji S."/>
            <person name="Ichikawa N."/>
        </authorList>
    </citation>
    <scope>NUCLEOTIDE SEQUENCE [LARGE SCALE GENOMIC DNA]</scope>
    <source>
        <strain evidence="10 11">NBRC 103919</strain>
    </source>
</reference>
<dbReference type="GO" id="GO:0006094">
    <property type="term" value="P:gluconeogenesis"/>
    <property type="evidence" value="ECO:0007669"/>
    <property type="project" value="InterPro"/>
</dbReference>
<evidence type="ECO:0000256" key="8">
    <source>
        <dbReference type="PIRNR" id="PIRNR004532"/>
    </source>
</evidence>
<keyword evidence="3 9" id="KW-0479">Metal-binding</keyword>
<keyword evidence="4" id="KW-0378">Hydrolase</keyword>
<evidence type="ECO:0000256" key="7">
    <source>
        <dbReference type="ARBA" id="ARBA00024331"/>
    </source>
</evidence>
<organism evidence="10 11">
    <name type="scientific">Halolactibacillus alkaliphilus</name>
    <dbReference type="NCBI Taxonomy" id="442899"/>
    <lineage>
        <taxon>Bacteria</taxon>
        <taxon>Bacillati</taxon>
        <taxon>Bacillota</taxon>
        <taxon>Bacilli</taxon>
        <taxon>Bacillales</taxon>
        <taxon>Bacillaceae</taxon>
        <taxon>Halolactibacillus</taxon>
    </lineage>
</organism>
<dbReference type="GO" id="GO:0030388">
    <property type="term" value="P:fructose 1,6-bisphosphate metabolic process"/>
    <property type="evidence" value="ECO:0007669"/>
    <property type="project" value="TreeGrafter"/>
</dbReference>
<dbReference type="GO" id="GO:0046872">
    <property type="term" value="F:metal ion binding"/>
    <property type="evidence" value="ECO:0007669"/>
    <property type="project" value="UniProtKB-KW"/>
</dbReference>
<keyword evidence="11" id="KW-1185">Reference proteome</keyword>
<comment type="caution">
    <text evidence="10">The sequence shown here is derived from an EMBL/GenBank/DDBJ whole genome shotgun (WGS) entry which is preliminary data.</text>
</comment>
<dbReference type="AlphaFoldDB" id="A0A511WZQ3"/>
<dbReference type="PANTHER" id="PTHR30447">
    <property type="entry name" value="FRUCTOSE-1,6-BISPHOSPHATASE CLASS 2"/>
    <property type="match status" value="1"/>
</dbReference>
<dbReference type="Pfam" id="PF03320">
    <property type="entry name" value="FBPase_glpX"/>
    <property type="match status" value="1"/>
</dbReference>
<evidence type="ECO:0000256" key="5">
    <source>
        <dbReference type="ARBA" id="ARBA00023211"/>
    </source>
</evidence>
<evidence type="ECO:0000256" key="6">
    <source>
        <dbReference type="ARBA" id="ARBA00023277"/>
    </source>
</evidence>
<dbReference type="GO" id="GO:0006071">
    <property type="term" value="P:glycerol metabolic process"/>
    <property type="evidence" value="ECO:0007669"/>
    <property type="project" value="InterPro"/>
</dbReference>
<comment type="cofactor">
    <cofactor evidence="9">
        <name>Mn(2+)</name>
        <dbReference type="ChEBI" id="CHEBI:29035"/>
    </cofactor>
</comment>
<evidence type="ECO:0000256" key="3">
    <source>
        <dbReference type="ARBA" id="ARBA00022723"/>
    </source>
</evidence>
<dbReference type="EMBL" id="BJYE01000005">
    <property type="protein sequence ID" value="GEN56172.1"/>
    <property type="molecule type" value="Genomic_DNA"/>
</dbReference>
<dbReference type="Gene3D" id="3.30.540.10">
    <property type="entry name" value="Fructose-1,6-Bisphosphatase, subunit A, domain 1"/>
    <property type="match status" value="1"/>
</dbReference>
<comment type="catalytic activity">
    <reaction evidence="1">
        <text>beta-D-fructose 1,6-bisphosphate + H2O = beta-D-fructose 6-phosphate + phosphate</text>
        <dbReference type="Rhea" id="RHEA:11064"/>
        <dbReference type="ChEBI" id="CHEBI:15377"/>
        <dbReference type="ChEBI" id="CHEBI:32966"/>
        <dbReference type="ChEBI" id="CHEBI:43474"/>
        <dbReference type="ChEBI" id="CHEBI:57634"/>
        <dbReference type="EC" id="3.1.3.11"/>
    </reaction>
</comment>
<dbReference type="SUPFAM" id="SSF56655">
    <property type="entry name" value="Carbohydrate phosphatase"/>
    <property type="match status" value="1"/>
</dbReference>
<evidence type="ECO:0000313" key="11">
    <source>
        <dbReference type="Proteomes" id="UP000321400"/>
    </source>
</evidence>
<feature type="binding site" evidence="9">
    <location>
        <position position="87"/>
    </location>
    <ligand>
        <name>Mn(2+)</name>
        <dbReference type="ChEBI" id="CHEBI:29035"/>
        <label>2</label>
    </ligand>
</feature>
<evidence type="ECO:0000313" key="10">
    <source>
        <dbReference type="EMBL" id="GEN56172.1"/>
    </source>
</evidence>
<feature type="binding site" evidence="9">
    <location>
        <position position="212"/>
    </location>
    <ligand>
        <name>Mn(2+)</name>
        <dbReference type="ChEBI" id="CHEBI:29035"/>
        <label>2</label>
    </ligand>
</feature>
<proteinExistence type="inferred from homology"/>
<dbReference type="OrthoDB" id="9779353at2"/>
<feature type="binding site" evidence="9">
    <location>
        <position position="33"/>
    </location>
    <ligand>
        <name>Mn(2+)</name>
        <dbReference type="ChEBI" id="CHEBI:29035"/>
        <label>1</label>
    </ligand>
</feature>
<accession>A0A511WZQ3</accession>
<sequence>MLKTLALPLLHISEQAAIASFPWIGSGDKNAADGAATTVMRDGLNQLPIDARVVIGEGELDEAPMLHINELLGQGGLPVDIAVDPIEGTVLTVNNQSNALTTLALAPRGALLHAPDMYMEKLAVGPKGKDAVDINWSIETNLLNLSQALGKDVRELNVAIQHRERHESLVNRMRTLGAKVQLFDEGDVTYALATAMEHTGIDLFIGTGGAPEGVVAAVGLKCLGGKMQGKLKPISDEEVQRCLMMGLTDPNMTLEHEDLVKSDDCLFVGTGITDSILMQGVKLDRQSGFETESLLLSGQDQYSRLIKAYSPAHTECVTTASFS</sequence>
<dbReference type="GO" id="GO:0005829">
    <property type="term" value="C:cytosol"/>
    <property type="evidence" value="ECO:0007669"/>
    <property type="project" value="TreeGrafter"/>
</dbReference>